<dbReference type="GO" id="GO:0005507">
    <property type="term" value="F:copper ion binding"/>
    <property type="evidence" value="ECO:0007669"/>
    <property type="project" value="InterPro"/>
</dbReference>
<protein>
    <recommendedName>
        <fullName evidence="2">Plastocyanin-like domain-containing protein</fullName>
    </recommendedName>
</protein>
<dbReference type="Pfam" id="PF07732">
    <property type="entry name" value="Cu-oxidase_3"/>
    <property type="match status" value="1"/>
</dbReference>
<comment type="caution">
    <text evidence="3">The sequence shown here is derived from an EMBL/GenBank/DDBJ whole genome shotgun (WGS) entry which is preliminary data.</text>
</comment>
<keyword evidence="1" id="KW-0732">Signal</keyword>
<sequence>MGAHCQALILLFGTWLALLPLASARRRDTTPSTCVKLQNVTRLCNTRAIPTVKGKFPGAKIVTREGDRVDVKVVNNIKDNITIHW</sequence>
<evidence type="ECO:0000313" key="3">
    <source>
        <dbReference type="EMBL" id="KAG8096584.1"/>
    </source>
</evidence>
<dbReference type="Proteomes" id="UP000729402">
    <property type="component" value="Unassembled WGS sequence"/>
</dbReference>
<dbReference type="AlphaFoldDB" id="A0A8J6BVE3"/>
<keyword evidence="4" id="KW-1185">Reference proteome</keyword>
<evidence type="ECO:0000313" key="4">
    <source>
        <dbReference type="Proteomes" id="UP000729402"/>
    </source>
</evidence>
<accession>A0A8J6BVE3</accession>
<name>A0A8J6BVE3_ZIZPA</name>
<dbReference type="OrthoDB" id="679880at2759"/>
<evidence type="ECO:0000259" key="2">
    <source>
        <dbReference type="Pfam" id="PF07732"/>
    </source>
</evidence>
<feature type="signal peptide" evidence="1">
    <location>
        <begin position="1"/>
        <end position="24"/>
    </location>
</feature>
<evidence type="ECO:0000256" key="1">
    <source>
        <dbReference type="SAM" id="SignalP"/>
    </source>
</evidence>
<organism evidence="3 4">
    <name type="scientific">Zizania palustris</name>
    <name type="common">Northern wild rice</name>
    <dbReference type="NCBI Taxonomy" id="103762"/>
    <lineage>
        <taxon>Eukaryota</taxon>
        <taxon>Viridiplantae</taxon>
        <taxon>Streptophyta</taxon>
        <taxon>Embryophyta</taxon>
        <taxon>Tracheophyta</taxon>
        <taxon>Spermatophyta</taxon>
        <taxon>Magnoliopsida</taxon>
        <taxon>Liliopsida</taxon>
        <taxon>Poales</taxon>
        <taxon>Poaceae</taxon>
        <taxon>BOP clade</taxon>
        <taxon>Oryzoideae</taxon>
        <taxon>Oryzeae</taxon>
        <taxon>Zizaniinae</taxon>
        <taxon>Zizania</taxon>
    </lineage>
</organism>
<gene>
    <name evidence="3" type="ORF">GUJ93_ZPchr0013g36202</name>
</gene>
<reference evidence="3" key="2">
    <citation type="submission" date="2021-02" db="EMBL/GenBank/DDBJ databases">
        <authorList>
            <person name="Kimball J.A."/>
            <person name="Haas M.W."/>
            <person name="Macchietto M."/>
            <person name="Kono T."/>
            <person name="Duquette J."/>
            <person name="Shao M."/>
        </authorList>
    </citation>
    <scope>NUCLEOTIDE SEQUENCE</scope>
    <source>
        <tissue evidence="3">Fresh leaf tissue</tissue>
    </source>
</reference>
<feature type="chain" id="PRO_5035278987" description="Plastocyanin-like domain-containing protein" evidence="1">
    <location>
        <begin position="25"/>
        <end position="85"/>
    </location>
</feature>
<reference evidence="3" key="1">
    <citation type="journal article" date="2021" name="bioRxiv">
        <title>Whole Genome Assembly and Annotation of Northern Wild Rice, Zizania palustris L., Supports a Whole Genome Duplication in the Zizania Genus.</title>
        <authorList>
            <person name="Haas M."/>
            <person name="Kono T."/>
            <person name="Macchietto M."/>
            <person name="Millas R."/>
            <person name="McGilp L."/>
            <person name="Shao M."/>
            <person name="Duquette J."/>
            <person name="Hirsch C.N."/>
            <person name="Kimball J."/>
        </authorList>
    </citation>
    <scope>NUCLEOTIDE SEQUENCE</scope>
    <source>
        <tissue evidence="3">Fresh leaf tissue</tissue>
    </source>
</reference>
<dbReference type="EMBL" id="JAAALK010000079">
    <property type="protein sequence ID" value="KAG8096584.1"/>
    <property type="molecule type" value="Genomic_DNA"/>
</dbReference>
<feature type="domain" description="Plastocyanin-like" evidence="2">
    <location>
        <begin position="36"/>
        <end position="85"/>
    </location>
</feature>
<dbReference type="InterPro" id="IPR011707">
    <property type="entry name" value="Cu-oxidase-like_N"/>
</dbReference>
<proteinExistence type="predicted"/>